<dbReference type="InterPro" id="IPR001763">
    <property type="entry name" value="Rhodanese-like_dom"/>
</dbReference>
<comment type="caution">
    <text evidence="3">The sequence shown here is derived from an EMBL/GenBank/DDBJ whole genome shotgun (WGS) entry which is preliminary data.</text>
</comment>
<evidence type="ECO:0000313" key="4">
    <source>
        <dbReference type="Proteomes" id="UP001252186"/>
    </source>
</evidence>
<keyword evidence="1" id="KW-0732">Signal</keyword>
<keyword evidence="4" id="KW-1185">Reference proteome</keyword>
<organism evidence="3 4">
    <name type="scientific">Urechidicola vernalis</name>
    <dbReference type="NCBI Taxonomy" id="3075600"/>
    <lineage>
        <taxon>Bacteria</taxon>
        <taxon>Pseudomonadati</taxon>
        <taxon>Bacteroidota</taxon>
        <taxon>Flavobacteriia</taxon>
        <taxon>Flavobacteriales</taxon>
        <taxon>Flavobacteriaceae</taxon>
        <taxon>Urechidicola</taxon>
    </lineage>
</organism>
<proteinExistence type="predicted"/>
<dbReference type="SMART" id="SM00450">
    <property type="entry name" value="RHOD"/>
    <property type="match status" value="1"/>
</dbReference>
<reference evidence="3 4" key="1">
    <citation type="submission" date="2023-09" db="EMBL/GenBank/DDBJ databases">
        <authorList>
            <person name="Rey-Velasco X."/>
        </authorList>
    </citation>
    <scope>NUCLEOTIDE SEQUENCE [LARGE SCALE GENOMIC DNA]</scope>
    <source>
        <strain evidence="3 4">P050</strain>
    </source>
</reference>
<dbReference type="Gene3D" id="3.40.250.10">
    <property type="entry name" value="Rhodanese-like domain"/>
    <property type="match status" value="1"/>
</dbReference>
<sequence>MRKLLSLAMLLVLVFATSCKSDEKKNEPAPIEEVVTVIETISTSELEKLGNDIQLVDVRTPEEFEQGYIKNAINLNVKSDEFLEQTILIDKSKPVYVYCMAGVRSTKAAEKLKDAGFTKVYNYTEGYGTWLDQGKQISMD</sequence>
<dbReference type="CDD" id="cd00158">
    <property type="entry name" value="RHOD"/>
    <property type="match status" value="1"/>
</dbReference>
<dbReference type="InterPro" id="IPR050229">
    <property type="entry name" value="GlpE_sulfurtransferase"/>
</dbReference>
<protein>
    <submittedName>
        <fullName evidence="3">Rhodanese-like domain-containing protein</fullName>
    </submittedName>
</protein>
<gene>
    <name evidence="3" type="ORF">RM519_06815</name>
</gene>
<evidence type="ECO:0000256" key="1">
    <source>
        <dbReference type="SAM" id="SignalP"/>
    </source>
</evidence>
<dbReference type="PROSITE" id="PS51257">
    <property type="entry name" value="PROKAR_LIPOPROTEIN"/>
    <property type="match status" value="1"/>
</dbReference>
<dbReference type="PROSITE" id="PS50206">
    <property type="entry name" value="RHODANESE_3"/>
    <property type="match status" value="1"/>
</dbReference>
<dbReference type="InterPro" id="IPR036873">
    <property type="entry name" value="Rhodanese-like_dom_sf"/>
</dbReference>
<dbReference type="EMBL" id="JAVRHV010000002">
    <property type="protein sequence ID" value="MDT0552951.1"/>
    <property type="molecule type" value="Genomic_DNA"/>
</dbReference>
<feature type="chain" id="PRO_5046787580" evidence="1">
    <location>
        <begin position="22"/>
        <end position="140"/>
    </location>
</feature>
<accession>A0ABU2Y426</accession>
<feature type="domain" description="Rhodanese" evidence="2">
    <location>
        <begin position="49"/>
        <end position="139"/>
    </location>
</feature>
<feature type="signal peptide" evidence="1">
    <location>
        <begin position="1"/>
        <end position="21"/>
    </location>
</feature>
<dbReference type="SUPFAM" id="SSF52821">
    <property type="entry name" value="Rhodanese/Cell cycle control phosphatase"/>
    <property type="match status" value="1"/>
</dbReference>
<name>A0ABU2Y426_9FLAO</name>
<dbReference type="Pfam" id="PF00581">
    <property type="entry name" value="Rhodanese"/>
    <property type="match status" value="1"/>
</dbReference>
<evidence type="ECO:0000259" key="2">
    <source>
        <dbReference type="PROSITE" id="PS50206"/>
    </source>
</evidence>
<evidence type="ECO:0000313" key="3">
    <source>
        <dbReference type="EMBL" id="MDT0552951.1"/>
    </source>
</evidence>
<dbReference type="PANTHER" id="PTHR43031:SF16">
    <property type="entry name" value="OXIDOREDUCTASE"/>
    <property type="match status" value="1"/>
</dbReference>
<dbReference type="Proteomes" id="UP001252186">
    <property type="component" value="Unassembled WGS sequence"/>
</dbReference>
<dbReference type="RefSeq" id="WP_311592913.1">
    <property type="nucleotide sequence ID" value="NZ_JAVRHV010000002.1"/>
</dbReference>
<dbReference type="PANTHER" id="PTHR43031">
    <property type="entry name" value="FAD-DEPENDENT OXIDOREDUCTASE"/>
    <property type="match status" value="1"/>
</dbReference>